<comment type="caution">
    <text evidence="3">The sequence shown here is derived from an EMBL/GenBank/DDBJ whole genome shotgun (WGS) entry which is preliminary data.</text>
</comment>
<keyword evidence="2" id="KW-1133">Transmembrane helix</keyword>
<dbReference type="InterPro" id="IPR045275">
    <property type="entry name" value="MscS_archaea/bacteria_type"/>
</dbReference>
<dbReference type="Gene3D" id="1.10.287.1260">
    <property type="match status" value="2"/>
</dbReference>
<protein>
    <recommendedName>
        <fullName evidence="5">Small-conductance mechanosensitive ion channel</fullName>
    </recommendedName>
</protein>
<keyword evidence="2" id="KW-0812">Transmembrane</keyword>
<evidence type="ECO:0008006" key="5">
    <source>
        <dbReference type="Google" id="ProtNLM"/>
    </source>
</evidence>
<dbReference type="Proteomes" id="UP000597444">
    <property type="component" value="Unassembled WGS sequence"/>
</dbReference>
<proteinExistence type="predicted"/>
<feature type="transmembrane region" description="Helical" evidence="2">
    <location>
        <begin position="124"/>
        <end position="145"/>
    </location>
</feature>
<keyword evidence="2" id="KW-0472">Membrane</keyword>
<sequence length="285" mass="31029">MTRIADWGTALWNSFIAAIAAILGFIPKLIGFIVVFIIGLIVAKAVERGVTWLLHRAHFDAVSDRIGLRRMEQRFNMHMDVTNILGKVVFWFVFLIFLVPAVDSLGLASVSALLGMIVGYLPNVFVAVLVLFLGMLLATFVADIVRGLISGTSFGNPNVYANIARYAILGFAALIALYQLNIAPAIVETLFTAVIGALALAFGLAFGLGGRESAQRLLNRGENRIKESGPEIAEQRNIGMGRTAAEQARMGQTAAAMPTDEQLRNRTFSQQPYSDQTRGNQPYNP</sequence>
<feature type="region of interest" description="Disordered" evidence="1">
    <location>
        <begin position="249"/>
        <end position="285"/>
    </location>
</feature>
<dbReference type="PANTHER" id="PTHR30221">
    <property type="entry name" value="SMALL-CONDUCTANCE MECHANOSENSITIVE CHANNEL"/>
    <property type="match status" value="1"/>
</dbReference>
<feature type="compositionally biased region" description="Polar residues" evidence="1">
    <location>
        <begin position="265"/>
        <end position="285"/>
    </location>
</feature>
<organism evidence="3 4">
    <name type="scientific">Reticulibacter mediterranei</name>
    <dbReference type="NCBI Taxonomy" id="2778369"/>
    <lineage>
        <taxon>Bacteria</taxon>
        <taxon>Bacillati</taxon>
        <taxon>Chloroflexota</taxon>
        <taxon>Ktedonobacteria</taxon>
        <taxon>Ktedonobacterales</taxon>
        <taxon>Reticulibacteraceae</taxon>
        <taxon>Reticulibacter</taxon>
    </lineage>
</organism>
<feature type="transmembrane region" description="Helical" evidence="2">
    <location>
        <begin position="88"/>
        <end position="118"/>
    </location>
</feature>
<dbReference type="PANTHER" id="PTHR30221:SF1">
    <property type="entry name" value="SMALL-CONDUCTANCE MECHANOSENSITIVE CHANNEL"/>
    <property type="match status" value="1"/>
</dbReference>
<keyword evidence="4" id="KW-1185">Reference proteome</keyword>
<dbReference type="AlphaFoldDB" id="A0A8J3IEV8"/>
<evidence type="ECO:0000313" key="4">
    <source>
        <dbReference type="Proteomes" id="UP000597444"/>
    </source>
</evidence>
<dbReference type="InterPro" id="IPR008910">
    <property type="entry name" value="MSC_TM_helix"/>
</dbReference>
<reference evidence="3" key="1">
    <citation type="submission" date="2020-10" db="EMBL/GenBank/DDBJ databases">
        <title>Taxonomic study of unclassified bacteria belonging to the class Ktedonobacteria.</title>
        <authorList>
            <person name="Yabe S."/>
            <person name="Wang C.M."/>
            <person name="Zheng Y."/>
            <person name="Sakai Y."/>
            <person name="Cavaletti L."/>
            <person name="Monciardini P."/>
            <person name="Donadio S."/>
        </authorList>
    </citation>
    <scope>NUCLEOTIDE SEQUENCE</scope>
    <source>
        <strain evidence="3">ID150040</strain>
    </source>
</reference>
<dbReference type="GO" id="GO:0008381">
    <property type="term" value="F:mechanosensitive monoatomic ion channel activity"/>
    <property type="evidence" value="ECO:0007669"/>
    <property type="project" value="InterPro"/>
</dbReference>
<evidence type="ECO:0000256" key="1">
    <source>
        <dbReference type="SAM" id="MobiDB-lite"/>
    </source>
</evidence>
<evidence type="ECO:0000313" key="3">
    <source>
        <dbReference type="EMBL" id="GHO92283.1"/>
    </source>
</evidence>
<name>A0A8J3IEV8_9CHLR</name>
<dbReference type="Pfam" id="PF05552">
    <property type="entry name" value="MS_channel_1st_1"/>
    <property type="match status" value="2"/>
</dbReference>
<accession>A0A8J3IEV8</accession>
<feature type="transmembrane region" description="Helical" evidence="2">
    <location>
        <begin position="15"/>
        <end position="43"/>
    </location>
</feature>
<feature type="transmembrane region" description="Helical" evidence="2">
    <location>
        <begin position="190"/>
        <end position="210"/>
    </location>
</feature>
<evidence type="ECO:0000256" key="2">
    <source>
        <dbReference type="SAM" id="Phobius"/>
    </source>
</evidence>
<feature type="transmembrane region" description="Helical" evidence="2">
    <location>
        <begin position="166"/>
        <end position="184"/>
    </location>
</feature>
<dbReference type="RefSeq" id="WP_220203125.1">
    <property type="nucleotide sequence ID" value="NZ_BNJK01000001.1"/>
</dbReference>
<gene>
    <name evidence="3" type="ORF">KSF_023310</name>
</gene>
<dbReference type="EMBL" id="BNJK01000001">
    <property type="protein sequence ID" value="GHO92283.1"/>
    <property type="molecule type" value="Genomic_DNA"/>
</dbReference>